<dbReference type="RefSeq" id="WP_386362698.1">
    <property type="nucleotide sequence ID" value="NZ_JBHRXZ010000016.1"/>
</dbReference>
<protein>
    <recommendedName>
        <fullName evidence="4">Lipoprotein</fullName>
    </recommendedName>
</protein>
<feature type="transmembrane region" description="Helical" evidence="1">
    <location>
        <begin position="12"/>
        <end position="32"/>
    </location>
</feature>
<dbReference type="PROSITE" id="PS51257">
    <property type="entry name" value="PROKAR_LIPOPROTEIN"/>
    <property type="match status" value="1"/>
</dbReference>
<keyword evidence="1" id="KW-0472">Membrane</keyword>
<feature type="transmembrane region" description="Helical" evidence="1">
    <location>
        <begin position="38"/>
        <end position="56"/>
    </location>
</feature>
<dbReference type="EMBL" id="JBHRXZ010000016">
    <property type="protein sequence ID" value="MFC3607485.1"/>
    <property type="molecule type" value="Genomic_DNA"/>
</dbReference>
<keyword evidence="3" id="KW-1185">Reference proteome</keyword>
<evidence type="ECO:0000256" key="1">
    <source>
        <dbReference type="SAM" id="Phobius"/>
    </source>
</evidence>
<proteinExistence type="predicted"/>
<sequence>MTKKIDYLRKFAIYFFTILTLACAVSTVFFAISGDASQRNESAVSALVGMLLVLWLRKDQESEIKKPLV</sequence>
<evidence type="ECO:0008006" key="4">
    <source>
        <dbReference type="Google" id="ProtNLM"/>
    </source>
</evidence>
<evidence type="ECO:0000313" key="3">
    <source>
        <dbReference type="Proteomes" id="UP001595630"/>
    </source>
</evidence>
<dbReference type="Proteomes" id="UP001595630">
    <property type="component" value="Unassembled WGS sequence"/>
</dbReference>
<evidence type="ECO:0000313" key="2">
    <source>
        <dbReference type="EMBL" id="MFC3607485.1"/>
    </source>
</evidence>
<reference evidence="3" key="1">
    <citation type="journal article" date="2019" name="Int. J. Syst. Evol. Microbiol.">
        <title>The Global Catalogue of Microorganisms (GCM) 10K type strain sequencing project: providing services to taxonomists for standard genome sequencing and annotation.</title>
        <authorList>
            <consortium name="The Broad Institute Genomics Platform"/>
            <consortium name="The Broad Institute Genome Sequencing Center for Infectious Disease"/>
            <person name="Wu L."/>
            <person name="Ma J."/>
        </authorList>
    </citation>
    <scope>NUCLEOTIDE SEQUENCE [LARGE SCALE GENOMIC DNA]</scope>
    <source>
        <strain evidence="3">KCTC 42447</strain>
    </source>
</reference>
<keyword evidence="1" id="KW-0812">Transmembrane</keyword>
<keyword evidence="1" id="KW-1133">Transmembrane helix</keyword>
<comment type="caution">
    <text evidence="2">The sequence shown here is derived from an EMBL/GenBank/DDBJ whole genome shotgun (WGS) entry which is preliminary data.</text>
</comment>
<name>A0ABV7T595_9GAMM</name>
<organism evidence="2 3">
    <name type="scientific">Stutzerimonas tarimensis</name>
    <dbReference type="NCBI Taxonomy" id="1507735"/>
    <lineage>
        <taxon>Bacteria</taxon>
        <taxon>Pseudomonadati</taxon>
        <taxon>Pseudomonadota</taxon>
        <taxon>Gammaproteobacteria</taxon>
        <taxon>Pseudomonadales</taxon>
        <taxon>Pseudomonadaceae</taxon>
        <taxon>Stutzerimonas</taxon>
    </lineage>
</organism>
<accession>A0ABV7T595</accession>
<gene>
    <name evidence="2" type="ORF">ACFOMF_06825</name>
</gene>